<dbReference type="SUPFAM" id="SSF50182">
    <property type="entry name" value="Sm-like ribonucleoproteins"/>
    <property type="match status" value="1"/>
</dbReference>
<gene>
    <name evidence="3" type="ORF">CAPTEDRAFT_79884</name>
</gene>
<dbReference type="EMBL" id="AMQN01002513">
    <property type="status" value="NOT_ANNOTATED_CDS"/>
    <property type="molecule type" value="Genomic_DNA"/>
</dbReference>
<feature type="non-terminal residue" evidence="3">
    <location>
        <position position="78"/>
    </location>
</feature>
<dbReference type="OMA" id="THEYRCP"/>
<dbReference type="AlphaFoldDB" id="R7TKN3"/>
<dbReference type="STRING" id="283909.R7TKN3"/>
<accession>R7TKN3</accession>
<dbReference type="CDD" id="cd06168">
    <property type="entry name" value="LSMD1"/>
    <property type="match status" value="1"/>
</dbReference>
<dbReference type="Proteomes" id="UP000014760">
    <property type="component" value="Unassembled WGS sequence"/>
</dbReference>
<evidence type="ECO:0000313" key="5">
    <source>
        <dbReference type="Proteomes" id="UP000014760"/>
    </source>
</evidence>
<name>R7TKN3_CAPTE</name>
<dbReference type="InterPro" id="IPR001163">
    <property type="entry name" value="Sm_dom_euk/arc"/>
</dbReference>
<proteinExistence type="inferred from homology"/>
<reference evidence="5" key="1">
    <citation type="submission" date="2012-12" db="EMBL/GenBank/DDBJ databases">
        <authorList>
            <person name="Hellsten U."/>
            <person name="Grimwood J."/>
            <person name="Chapman J.A."/>
            <person name="Shapiro H."/>
            <person name="Aerts A."/>
            <person name="Otillar R.P."/>
            <person name="Terry A.Y."/>
            <person name="Boore J.L."/>
            <person name="Simakov O."/>
            <person name="Marletaz F."/>
            <person name="Cho S.-J."/>
            <person name="Edsinger-Gonzales E."/>
            <person name="Havlak P."/>
            <person name="Kuo D.-H."/>
            <person name="Larsson T."/>
            <person name="Lv J."/>
            <person name="Arendt D."/>
            <person name="Savage R."/>
            <person name="Osoegawa K."/>
            <person name="de Jong P."/>
            <person name="Lindberg D.R."/>
            <person name="Seaver E.C."/>
            <person name="Weisblat D.A."/>
            <person name="Putnam N.H."/>
            <person name="Grigoriev I.V."/>
            <person name="Rokhsar D.S."/>
        </authorList>
    </citation>
    <scope>NUCLEOTIDE SEQUENCE</scope>
    <source>
        <strain evidence="5">I ESC-2004</strain>
    </source>
</reference>
<organism evidence="3">
    <name type="scientific">Capitella teleta</name>
    <name type="common">Polychaete worm</name>
    <dbReference type="NCBI Taxonomy" id="283909"/>
    <lineage>
        <taxon>Eukaryota</taxon>
        <taxon>Metazoa</taxon>
        <taxon>Spiralia</taxon>
        <taxon>Lophotrochozoa</taxon>
        <taxon>Annelida</taxon>
        <taxon>Polychaeta</taxon>
        <taxon>Sedentaria</taxon>
        <taxon>Scolecida</taxon>
        <taxon>Capitellidae</taxon>
        <taxon>Capitella</taxon>
    </lineage>
</organism>
<dbReference type="InterPro" id="IPR050914">
    <property type="entry name" value="snRNP_SmB/NAA38-like"/>
</dbReference>
<dbReference type="PANTHER" id="PTHR10701">
    <property type="entry name" value="SMALL NUCLEAR RIBONUCLEOPROTEIN-ASSOCIATED PROTEIN B AND N"/>
    <property type="match status" value="1"/>
</dbReference>
<evidence type="ECO:0000313" key="3">
    <source>
        <dbReference type="EMBL" id="ELT94348.1"/>
    </source>
</evidence>
<dbReference type="FunFam" id="2.30.30.100:FF:000028">
    <property type="entry name" value="N-alpha-acetyltransferase 38, NatC auxiliary subunit"/>
    <property type="match status" value="1"/>
</dbReference>
<feature type="domain" description="Sm" evidence="2">
    <location>
        <begin position="1"/>
        <end position="77"/>
    </location>
</feature>
<comment type="similarity">
    <text evidence="1">Belongs to the snRNP Sm proteins family.</text>
</comment>
<evidence type="ECO:0000259" key="2">
    <source>
        <dbReference type="PROSITE" id="PS52002"/>
    </source>
</evidence>
<dbReference type="PROSITE" id="PS52002">
    <property type="entry name" value="SM"/>
    <property type="match status" value="1"/>
</dbReference>
<keyword evidence="5" id="KW-1185">Reference proteome</keyword>
<evidence type="ECO:0000256" key="1">
    <source>
        <dbReference type="ARBA" id="ARBA00006850"/>
    </source>
</evidence>
<dbReference type="GO" id="GO:0031417">
    <property type="term" value="C:NatC complex"/>
    <property type="evidence" value="ECO:0007669"/>
    <property type="project" value="InterPro"/>
</dbReference>
<sequence>MEVWLNKNMKICMTDGRTLIGVFLCTDRDRNIILGSCQEFLKSPGSYTSCAPGEPRTLGLAMIPGRHIVSIHVDDQSI</sequence>
<dbReference type="InterPro" id="IPR034110">
    <property type="entry name" value="LSMD1_Sm"/>
</dbReference>
<reference evidence="3 5" key="2">
    <citation type="journal article" date="2013" name="Nature">
        <title>Insights into bilaterian evolution from three spiralian genomes.</title>
        <authorList>
            <person name="Simakov O."/>
            <person name="Marletaz F."/>
            <person name="Cho S.J."/>
            <person name="Edsinger-Gonzales E."/>
            <person name="Havlak P."/>
            <person name="Hellsten U."/>
            <person name="Kuo D.H."/>
            <person name="Larsson T."/>
            <person name="Lv J."/>
            <person name="Arendt D."/>
            <person name="Savage R."/>
            <person name="Osoegawa K."/>
            <person name="de Jong P."/>
            <person name="Grimwood J."/>
            <person name="Chapman J.A."/>
            <person name="Shapiro H."/>
            <person name="Aerts A."/>
            <person name="Otillar R.P."/>
            <person name="Terry A.Y."/>
            <person name="Boore J.L."/>
            <person name="Grigoriev I.V."/>
            <person name="Lindberg D.R."/>
            <person name="Seaver E.C."/>
            <person name="Weisblat D.A."/>
            <person name="Putnam N.H."/>
            <person name="Rokhsar D.S."/>
        </authorList>
    </citation>
    <scope>NUCLEOTIDE SEQUENCE</scope>
    <source>
        <strain evidence="3 5">I ESC-2004</strain>
    </source>
</reference>
<dbReference type="PANTHER" id="PTHR10701:SF5">
    <property type="entry name" value="N-ALPHA-ACETYLTRANSFERASE 38, NATC AUXILIARY SUBUNIT"/>
    <property type="match status" value="1"/>
</dbReference>
<dbReference type="GO" id="GO:0003723">
    <property type="term" value="F:RNA binding"/>
    <property type="evidence" value="ECO:0007669"/>
    <property type="project" value="InterPro"/>
</dbReference>
<dbReference type="SMART" id="SM00651">
    <property type="entry name" value="Sm"/>
    <property type="match status" value="1"/>
</dbReference>
<dbReference type="InterPro" id="IPR047575">
    <property type="entry name" value="Sm"/>
</dbReference>
<dbReference type="EMBL" id="KB309449">
    <property type="protein sequence ID" value="ELT94348.1"/>
    <property type="molecule type" value="Genomic_DNA"/>
</dbReference>
<dbReference type="InterPro" id="IPR010920">
    <property type="entry name" value="LSM_dom_sf"/>
</dbReference>
<dbReference type="Pfam" id="PF01423">
    <property type="entry name" value="LSM"/>
    <property type="match status" value="1"/>
</dbReference>
<protein>
    <recommendedName>
        <fullName evidence="2">Sm domain-containing protein</fullName>
    </recommendedName>
</protein>
<dbReference type="EnsemblMetazoa" id="CapteT79884">
    <property type="protein sequence ID" value="CapteP79884"/>
    <property type="gene ID" value="CapteG79884"/>
</dbReference>
<evidence type="ECO:0000313" key="4">
    <source>
        <dbReference type="EnsemblMetazoa" id="CapteP79884"/>
    </source>
</evidence>
<reference evidence="4" key="3">
    <citation type="submission" date="2015-06" db="UniProtKB">
        <authorList>
            <consortium name="EnsemblMetazoa"/>
        </authorList>
    </citation>
    <scope>IDENTIFICATION</scope>
</reference>
<dbReference type="FunCoup" id="R7TKN3">
    <property type="interactions" value="520"/>
</dbReference>
<dbReference type="Gene3D" id="2.30.30.100">
    <property type="match status" value="1"/>
</dbReference>
<dbReference type="OrthoDB" id="368909at2759"/>
<dbReference type="HOGENOM" id="CLU_076902_4_0_1"/>